<feature type="transmembrane region" description="Helical" evidence="1">
    <location>
        <begin position="194"/>
        <end position="212"/>
    </location>
</feature>
<feature type="transmembrane region" description="Helical" evidence="1">
    <location>
        <begin position="132"/>
        <end position="154"/>
    </location>
</feature>
<feature type="transmembrane region" description="Helical" evidence="1">
    <location>
        <begin position="161"/>
        <end position="182"/>
    </location>
</feature>
<evidence type="ECO:0000313" key="4">
    <source>
        <dbReference type="Proteomes" id="UP000235034"/>
    </source>
</evidence>
<feature type="transmembrane region" description="Helical" evidence="1">
    <location>
        <begin position="332"/>
        <end position="356"/>
    </location>
</feature>
<feature type="transmembrane region" description="Helical" evidence="1">
    <location>
        <begin position="82"/>
        <end position="100"/>
    </location>
</feature>
<keyword evidence="1" id="KW-0812">Transmembrane</keyword>
<dbReference type="Proteomes" id="UP000235034">
    <property type="component" value="Unassembled WGS sequence"/>
</dbReference>
<dbReference type="EMBL" id="NMWT01000020">
    <property type="protein sequence ID" value="PLS27701.1"/>
    <property type="molecule type" value="Genomic_DNA"/>
</dbReference>
<organism evidence="3 4">
    <name type="scientific">Bifidobacterium parmae</name>
    <dbReference type="NCBI Taxonomy" id="361854"/>
    <lineage>
        <taxon>Bacteria</taxon>
        <taxon>Bacillati</taxon>
        <taxon>Actinomycetota</taxon>
        <taxon>Actinomycetes</taxon>
        <taxon>Bifidobacteriales</taxon>
        <taxon>Bifidobacteriaceae</taxon>
        <taxon>Bifidobacterium</taxon>
    </lineage>
</organism>
<sequence length="367" mass="40472">MPAARHKDVSTGSPSSSRTWYPWLDSAKGFGIILVVLGHASLVMPLNRTLYAFHMPLFFIISGLLFKEHPLRDTATRKARRLLVPYLTFAVLTFAYWALIERRLRPGNYSVVDAFLNIFLARGGTQYNPYNVVLWFLPCLFVTEMLFAVIYALLKHVAKTGVPLSVMVAVSGVLMFIAGYGMTRFVNATFRLPFALDIVPFAYGCFAIGYLAKPLLPFLGNLRKLDTPPRLALCLPAALLFGAVASLTLWTGLRIDLNNAVVSNVALLAVTAVIGTTATFLLCIALDDRILRYLGSASLTIMCVHDPIKRIVIVLVSKILHVSSETARTNGLMLALIVGITIIIALIAHEIIRRLLPEALGMSRRRS</sequence>
<dbReference type="InterPro" id="IPR052734">
    <property type="entry name" value="Nod_factor_acetyltransferase"/>
</dbReference>
<evidence type="ECO:0000313" key="3">
    <source>
        <dbReference type="EMBL" id="PLS27701.1"/>
    </source>
</evidence>
<keyword evidence="1" id="KW-1133">Transmembrane helix</keyword>
<keyword evidence="4" id="KW-1185">Reference proteome</keyword>
<name>A0A2N5J0I4_9BIFI</name>
<comment type="caution">
    <text evidence="3">The sequence shown here is derived from an EMBL/GenBank/DDBJ whole genome shotgun (WGS) entry which is preliminary data.</text>
</comment>
<dbReference type="Pfam" id="PF01757">
    <property type="entry name" value="Acyl_transf_3"/>
    <property type="match status" value="1"/>
</dbReference>
<dbReference type="OrthoDB" id="6623990at2"/>
<dbReference type="PANTHER" id="PTHR37312">
    <property type="entry name" value="MEMBRANE-BOUND ACYLTRANSFERASE YKRP-RELATED"/>
    <property type="match status" value="1"/>
</dbReference>
<proteinExistence type="predicted"/>
<dbReference type="PANTHER" id="PTHR37312:SF1">
    <property type="entry name" value="MEMBRANE-BOUND ACYLTRANSFERASE YKRP-RELATED"/>
    <property type="match status" value="1"/>
</dbReference>
<protein>
    <submittedName>
        <fullName evidence="3">Acyltransferase 3</fullName>
    </submittedName>
</protein>
<evidence type="ECO:0000256" key="1">
    <source>
        <dbReference type="SAM" id="Phobius"/>
    </source>
</evidence>
<keyword evidence="3" id="KW-0012">Acyltransferase</keyword>
<accession>A0A2N5J0I4</accession>
<feature type="transmembrane region" description="Helical" evidence="1">
    <location>
        <begin position="265"/>
        <end position="286"/>
    </location>
</feature>
<feature type="transmembrane region" description="Helical" evidence="1">
    <location>
        <begin position="233"/>
        <end position="253"/>
    </location>
</feature>
<keyword evidence="1" id="KW-0472">Membrane</keyword>
<dbReference type="GO" id="GO:0016747">
    <property type="term" value="F:acyltransferase activity, transferring groups other than amino-acyl groups"/>
    <property type="evidence" value="ECO:0007669"/>
    <property type="project" value="InterPro"/>
</dbReference>
<dbReference type="InterPro" id="IPR002656">
    <property type="entry name" value="Acyl_transf_3_dom"/>
</dbReference>
<feature type="domain" description="Acyltransferase 3" evidence="2">
    <location>
        <begin position="22"/>
        <end position="347"/>
    </location>
</feature>
<evidence type="ECO:0000259" key="2">
    <source>
        <dbReference type="Pfam" id="PF01757"/>
    </source>
</evidence>
<reference evidence="3 4" key="1">
    <citation type="submission" date="2017-07" db="EMBL/GenBank/DDBJ databases">
        <title>Bifidobacterium novel species.</title>
        <authorList>
            <person name="Lugli G.A."/>
            <person name="Milani C."/>
            <person name="Duranti S."/>
            <person name="Mangifesta M."/>
        </authorList>
    </citation>
    <scope>NUCLEOTIDE SEQUENCE [LARGE SCALE GENOMIC DNA]</scope>
    <source>
        <strain evidence="3 4">77</strain>
    </source>
</reference>
<feature type="transmembrane region" description="Helical" evidence="1">
    <location>
        <begin position="20"/>
        <end position="43"/>
    </location>
</feature>
<dbReference type="RefSeq" id="WP_101622508.1">
    <property type="nucleotide sequence ID" value="NZ_NMWT01000020.1"/>
</dbReference>
<keyword evidence="3" id="KW-0808">Transferase</keyword>
<dbReference type="AlphaFoldDB" id="A0A2N5J0I4"/>
<gene>
    <name evidence="3" type="ORF">Uis4E_1387</name>
</gene>